<dbReference type="Gene3D" id="3.10.540.10">
    <property type="entry name" value="duf1285 like domain"/>
    <property type="match status" value="1"/>
</dbReference>
<accession>A0AB35HT96</accession>
<dbReference type="AlphaFoldDB" id="A0AB35HT96"/>
<dbReference type="RefSeq" id="WP_266002151.1">
    <property type="nucleotide sequence ID" value="NZ_JAPHQA010000009.1"/>
</dbReference>
<sequence length="184" mass="21316">MAESLFETLQRMQREFSGHPPVHKWNPDFCGDMDLVIRRDGRWIHEGVEIRRQPLVKLFASVLKREGDDYFLVTPVEKLRIRVEDVPFIATQVAKGVEAGRECLVFTSNTGDIVPLESGRGWQLKPYGDPPLQIPYIEVRQGLEARISRQVYYQLVDWAEDRAGENCRQLWLHSDGEQFLLGSY</sequence>
<dbReference type="InterPro" id="IPR010707">
    <property type="entry name" value="DUF1285"/>
</dbReference>
<evidence type="ECO:0000259" key="1">
    <source>
        <dbReference type="Pfam" id="PF06938"/>
    </source>
</evidence>
<proteinExistence type="predicted"/>
<dbReference type="Pfam" id="PF06938">
    <property type="entry name" value="DUF1285_N"/>
    <property type="match status" value="1"/>
</dbReference>
<gene>
    <name evidence="3" type="ORF">OQJ68_01600</name>
</gene>
<protein>
    <submittedName>
        <fullName evidence="3">DUF1285 domain-containing protein</fullName>
    </submittedName>
</protein>
<evidence type="ECO:0000313" key="3">
    <source>
        <dbReference type="EMBL" id="MCX2800474.1"/>
    </source>
</evidence>
<name>A0AB35HT96_MICTH</name>
<dbReference type="Proteomes" id="UP001209730">
    <property type="component" value="Unassembled WGS sequence"/>
</dbReference>
<dbReference type="InterPro" id="IPR023361">
    <property type="entry name" value="DUF1285_beta_roll_sf"/>
</dbReference>
<evidence type="ECO:0000259" key="2">
    <source>
        <dbReference type="Pfam" id="PF21028"/>
    </source>
</evidence>
<comment type="caution">
    <text evidence="3">The sequence shown here is derived from an EMBL/GenBank/DDBJ whole genome shotgun (WGS) entry which is preliminary data.</text>
</comment>
<dbReference type="EMBL" id="JAPHQB010000002">
    <property type="protein sequence ID" value="MCX2800474.1"/>
    <property type="molecule type" value="Genomic_DNA"/>
</dbReference>
<evidence type="ECO:0000313" key="4">
    <source>
        <dbReference type="Proteomes" id="UP001209730"/>
    </source>
</evidence>
<reference evidence="3" key="1">
    <citation type="submission" date="2022-11" db="EMBL/GenBank/DDBJ databases">
        <title>Chitin-degrading and fungicidal potential of chitinolytic bacterial strains from marine environment of the Pacific Ocean regions.</title>
        <authorList>
            <person name="Pentekhina I."/>
            <person name="Nedashkovskaya O."/>
            <person name="Seitkalieva A."/>
            <person name="Podvolotskaya A."/>
            <person name="Tekutyeva L."/>
            <person name="Balabanova L."/>
        </authorList>
    </citation>
    <scope>NUCLEOTIDE SEQUENCE</scope>
    <source>
        <strain evidence="3">KMM 6838</strain>
    </source>
</reference>
<dbReference type="InterPro" id="IPR048342">
    <property type="entry name" value="DUF1285_C"/>
</dbReference>
<dbReference type="PIRSF" id="PIRSF029557">
    <property type="entry name" value="UCP029557"/>
    <property type="match status" value="1"/>
</dbReference>
<dbReference type="Gene3D" id="2.30.270.10">
    <property type="entry name" value="duf1285 protein"/>
    <property type="match status" value="1"/>
</dbReference>
<feature type="domain" description="DUF1285" evidence="2">
    <location>
        <begin position="87"/>
        <end position="181"/>
    </location>
</feature>
<dbReference type="Pfam" id="PF21028">
    <property type="entry name" value="DUF1285_C"/>
    <property type="match status" value="1"/>
</dbReference>
<dbReference type="InterPro" id="IPR048341">
    <property type="entry name" value="DUF1285_N"/>
</dbReference>
<feature type="domain" description="DUF1285" evidence="1">
    <location>
        <begin position="20"/>
        <end position="86"/>
    </location>
</feature>
<organism evidence="3 4">
    <name type="scientific">Microbulbifer thermotolerans</name>
    <dbReference type="NCBI Taxonomy" id="252514"/>
    <lineage>
        <taxon>Bacteria</taxon>
        <taxon>Pseudomonadati</taxon>
        <taxon>Pseudomonadota</taxon>
        <taxon>Gammaproteobacteria</taxon>
        <taxon>Cellvibrionales</taxon>
        <taxon>Microbulbiferaceae</taxon>
        <taxon>Microbulbifer</taxon>
    </lineage>
</organism>